<reference evidence="2 3" key="1">
    <citation type="submission" date="2022-06" db="EMBL/GenBank/DDBJ databases">
        <title>Genomic Encyclopedia of Archaeal and Bacterial Type Strains, Phase II (KMG-II): from individual species to whole genera.</title>
        <authorList>
            <person name="Goeker M."/>
        </authorList>
    </citation>
    <scope>NUCLEOTIDE SEQUENCE [LARGE SCALE GENOMIC DNA]</scope>
    <source>
        <strain evidence="2 3">DSM 40477</strain>
    </source>
</reference>
<keyword evidence="3" id="KW-1185">Reference proteome</keyword>
<comment type="similarity">
    <text evidence="1">Belongs to the HAD-like hydrolase superfamily. SerB family.</text>
</comment>
<dbReference type="InterPro" id="IPR050582">
    <property type="entry name" value="HAD-like_SerB"/>
</dbReference>
<protein>
    <submittedName>
        <fullName evidence="2">Phosphoserine phosphatase</fullName>
    </submittedName>
</protein>
<evidence type="ECO:0000313" key="2">
    <source>
        <dbReference type="EMBL" id="MCP2257455.1"/>
    </source>
</evidence>
<dbReference type="Pfam" id="PF12710">
    <property type="entry name" value="HAD"/>
    <property type="match status" value="1"/>
</dbReference>
<evidence type="ECO:0000256" key="1">
    <source>
        <dbReference type="ARBA" id="ARBA00009184"/>
    </source>
</evidence>
<dbReference type="InterPro" id="IPR036412">
    <property type="entry name" value="HAD-like_sf"/>
</dbReference>
<dbReference type="SUPFAM" id="SSF56784">
    <property type="entry name" value="HAD-like"/>
    <property type="match status" value="1"/>
</dbReference>
<name>A0ABT1HPL4_STRSD</name>
<dbReference type="EMBL" id="JAMTCP010000004">
    <property type="protein sequence ID" value="MCP2257455.1"/>
    <property type="molecule type" value="Genomic_DNA"/>
</dbReference>
<dbReference type="PANTHER" id="PTHR43344">
    <property type="entry name" value="PHOSPHOSERINE PHOSPHATASE"/>
    <property type="match status" value="1"/>
</dbReference>
<dbReference type="InterPro" id="IPR023214">
    <property type="entry name" value="HAD_sf"/>
</dbReference>
<evidence type="ECO:0000313" key="3">
    <source>
        <dbReference type="Proteomes" id="UP001205311"/>
    </source>
</evidence>
<organism evidence="2 3">
    <name type="scientific">Streptoalloteichus tenebrarius (strain ATCC 17920 / DSM 40477 / JCM 4838 / CBS 697.72 / NBRC 16177 / NCIMB 11028 / NRRL B-12390 / A12253. 1 / ISP 5477)</name>
    <name type="common">Streptomyces tenebrarius</name>
    <dbReference type="NCBI Taxonomy" id="1933"/>
    <lineage>
        <taxon>Bacteria</taxon>
        <taxon>Bacillati</taxon>
        <taxon>Actinomycetota</taxon>
        <taxon>Actinomycetes</taxon>
        <taxon>Pseudonocardiales</taxon>
        <taxon>Pseudonocardiaceae</taxon>
        <taxon>Streptoalloteichus</taxon>
    </lineage>
</organism>
<gene>
    <name evidence="2" type="ORF">LX15_001140</name>
</gene>
<dbReference type="Gene3D" id="3.40.50.1000">
    <property type="entry name" value="HAD superfamily/HAD-like"/>
    <property type="match status" value="1"/>
</dbReference>
<accession>A0ABT1HPL4</accession>
<dbReference type="Proteomes" id="UP001205311">
    <property type="component" value="Unassembled WGS sequence"/>
</dbReference>
<comment type="caution">
    <text evidence="2">The sequence shown here is derived from an EMBL/GenBank/DDBJ whole genome shotgun (WGS) entry which is preliminary data.</text>
</comment>
<proteinExistence type="inferred from homology"/>
<dbReference type="NCBIfam" id="TIGR01488">
    <property type="entry name" value="HAD-SF-IB"/>
    <property type="match status" value="1"/>
</dbReference>
<sequence>MLPASSAMTAGSSAHVPTETAAFDRKRLFIFDMDGTLLPDTTGLLAVAEVMGSVEQVRRLEERFALGEVSTVEFTRAVHQMWGQVAPETARRAFDSCRKLDGIAEVLQDIRRGGGVSCLITMSQDFFANHFLEYGFDHVVATPYPATVDAVVRAEDVLTPESKPLIARDLCARHGFAWERTVAFGDSGSDIPLFEQLDLTVAVNASERLVAISAVAYHGGSLRDAYFAALAAFAARH</sequence>